<dbReference type="Gene3D" id="3.55.50.30">
    <property type="match status" value="1"/>
</dbReference>
<dbReference type="RefSeq" id="WP_147058242.1">
    <property type="nucleotide sequence ID" value="NZ_CP042437.1"/>
</dbReference>
<dbReference type="Gene3D" id="2.60.120.1440">
    <property type="match status" value="1"/>
</dbReference>
<feature type="domain" description="FecR protein" evidence="2">
    <location>
        <begin position="103"/>
        <end position="197"/>
    </location>
</feature>
<reference evidence="4 5" key="1">
    <citation type="journal article" date="2013" name="J. Microbiol.">
        <title>Mucilaginibacter ginsenosidivorax sp. nov., with ginsenoside converting activity isolated from sediment.</title>
        <authorList>
            <person name="Kim J.K."/>
            <person name="Choi T.E."/>
            <person name="Liu Q.M."/>
            <person name="Park H.Y."/>
            <person name="Yi T.H."/>
            <person name="Yoon M.H."/>
            <person name="Kim S.C."/>
            <person name="Im W.T."/>
        </authorList>
    </citation>
    <scope>NUCLEOTIDE SEQUENCE [LARGE SCALE GENOMIC DNA]</scope>
    <source>
        <strain evidence="4 5">KHI28</strain>
    </source>
</reference>
<dbReference type="OrthoDB" id="1119382at2"/>
<evidence type="ECO:0000259" key="3">
    <source>
        <dbReference type="Pfam" id="PF16344"/>
    </source>
</evidence>
<dbReference type="Pfam" id="PF04773">
    <property type="entry name" value="FecR"/>
    <property type="match status" value="1"/>
</dbReference>
<dbReference type="InterPro" id="IPR032508">
    <property type="entry name" value="FecR_C"/>
</dbReference>
<evidence type="ECO:0000259" key="2">
    <source>
        <dbReference type="Pfam" id="PF04773"/>
    </source>
</evidence>
<evidence type="ECO:0000256" key="1">
    <source>
        <dbReference type="SAM" id="Phobius"/>
    </source>
</evidence>
<dbReference type="GO" id="GO:0016989">
    <property type="term" value="F:sigma factor antagonist activity"/>
    <property type="evidence" value="ECO:0007669"/>
    <property type="project" value="TreeGrafter"/>
</dbReference>
<dbReference type="InterPro" id="IPR012373">
    <property type="entry name" value="Ferrdict_sens_TM"/>
</dbReference>
<feature type="transmembrane region" description="Helical" evidence="1">
    <location>
        <begin position="71"/>
        <end position="88"/>
    </location>
</feature>
<dbReference type="InterPro" id="IPR006860">
    <property type="entry name" value="FecR"/>
</dbReference>
<evidence type="ECO:0000313" key="5">
    <source>
        <dbReference type="Proteomes" id="UP000321362"/>
    </source>
</evidence>
<proteinExistence type="predicted"/>
<dbReference type="PANTHER" id="PTHR30273:SF2">
    <property type="entry name" value="PROTEIN FECR"/>
    <property type="match status" value="1"/>
</dbReference>
<organism evidence="4 5">
    <name type="scientific">Mucilaginibacter ginsenosidivorax</name>
    <dbReference type="NCBI Taxonomy" id="862126"/>
    <lineage>
        <taxon>Bacteria</taxon>
        <taxon>Pseudomonadati</taxon>
        <taxon>Bacteroidota</taxon>
        <taxon>Sphingobacteriia</taxon>
        <taxon>Sphingobacteriales</taxon>
        <taxon>Sphingobacteriaceae</taxon>
        <taxon>Mucilaginibacter</taxon>
    </lineage>
</organism>
<dbReference type="AlphaFoldDB" id="A0A5B8W9W1"/>
<gene>
    <name evidence="4" type="ORF">FSB76_24945</name>
</gene>
<dbReference type="Pfam" id="PF16344">
    <property type="entry name" value="FecR_C"/>
    <property type="match status" value="1"/>
</dbReference>
<keyword evidence="1" id="KW-1133">Transmembrane helix</keyword>
<name>A0A5B8W9W1_9SPHI</name>
<keyword evidence="1" id="KW-0812">Transmembrane</keyword>
<evidence type="ECO:0000313" key="4">
    <source>
        <dbReference type="EMBL" id="QEC79038.1"/>
    </source>
</evidence>
<protein>
    <submittedName>
        <fullName evidence="4">DUF4974 domain-containing protein</fullName>
    </submittedName>
</protein>
<dbReference type="PANTHER" id="PTHR30273">
    <property type="entry name" value="PERIPLASMIC SIGNAL SENSOR AND SIGMA FACTOR ACTIVATOR FECR-RELATED"/>
    <property type="match status" value="1"/>
</dbReference>
<sequence>MRKFNFRKKQVSAKDQSLQEEIVNQYFDELDLGNLPEANHHGVEFNSDKVYNRIAAQIDGGGKIKTLTKQWLVAASLLAGLCLSAYLYRNDILNYVSPIATKQITAANGKIVNITLADGTKIWLNSGSKLTYPDKFRGDRREITLTGEAFLDVAHDDHQSFIIHTGAVRTQVLGTSFNIKAYPEDHFVKVDVLSGKVGVIAVANNAKKSQTIFLTPAQEVIFNKDNNQAVKTEMVDVDVLVRWKSGDLIFKRMPLPEVINTIEHRFNVKVDVDINLVRCSITADLTNKSLETVMKVLSKIVKGKAIQDKGGYHLKGKGC</sequence>
<dbReference type="KEGG" id="mgk:FSB76_24945"/>
<feature type="domain" description="Protein FecR C-terminal" evidence="3">
    <location>
        <begin position="248"/>
        <end position="302"/>
    </location>
</feature>
<keyword evidence="5" id="KW-1185">Reference proteome</keyword>
<accession>A0A5B8W9W1</accession>
<dbReference type="EMBL" id="CP042437">
    <property type="protein sequence ID" value="QEC79038.1"/>
    <property type="molecule type" value="Genomic_DNA"/>
</dbReference>
<dbReference type="Proteomes" id="UP000321362">
    <property type="component" value="Chromosome"/>
</dbReference>
<keyword evidence="1" id="KW-0472">Membrane</keyword>